<dbReference type="Proteomes" id="UP001605036">
    <property type="component" value="Unassembled WGS sequence"/>
</dbReference>
<feature type="region of interest" description="Disordered" evidence="1">
    <location>
        <begin position="18"/>
        <end position="67"/>
    </location>
</feature>
<keyword evidence="3" id="KW-1185">Reference proteome</keyword>
<protein>
    <submittedName>
        <fullName evidence="2">Uncharacterized protein</fullName>
    </submittedName>
</protein>
<feature type="compositionally biased region" description="Basic and acidic residues" evidence="1">
    <location>
        <begin position="18"/>
        <end position="53"/>
    </location>
</feature>
<dbReference type="PANTHER" id="PTHR35277">
    <property type="entry name" value="OS09G0363700 PROTEIN"/>
    <property type="match status" value="1"/>
</dbReference>
<dbReference type="AlphaFoldDB" id="A0ABD1ZNA9"/>
<organism evidence="2 3">
    <name type="scientific">Riccia fluitans</name>
    <dbReference type="NCBI Taxonomy" id="41844"/>
    <lineage>
        <taxon>Eukaryota</taxon>
        <taxon>Viridiplantae</taxon>
        <taxon>Streptophyta</taxon>
        <taxon>Embryophyta</taxon>
        <taxon>Marchantiophyta</taxon>
        <taxon>Marchantiopsida</taxon>
        <taxon>Marchantiidae</taxon>
        <taxon>Marchantiales</taxon>
        <taxon>Ricciaceae</taxon>
        <taxon>Riccia</taxon>
    </lineage>
</organism>
<evidence type="ECO:0000256" key="1">
    <source>
        <dbReference type="SAM" id="MobiDB-lite"/>
    </source>
</evidence>
<sequence>MWEGSLRAAFKIIVQKKPDRTAESDFSHSKMETVEAAEVKPVAKEHHEEKTKSSESLFHAVTPEEEQKLEVLPASKHAQHHHHHIDIDANTPVDAVRAPGCFNRLKEEVEAVVETIAEKLHLKKPPS</sequence>
<accession>A0ABD1ZNA9</accession>
<name>A0ABD1ZNA9_9MARC</name>
<dbReference type="EMBL" id="JBHFFA010000001">
    <property type="protein sequence ID" value="KAL2651714.1"/>
    <property type="molecule type" value="Genomic_DNA"/>
</dbReference>
<proteinExistence type="predicted"/>
<evidence type="ECO:0000313" key="3">
    <source>
        <dbReference type="Proteomes" id="UP001605036"/>
    </source>
</evidence>
<evidence type="ECO:0000313" key="2">
    <source>
        <dbReference type="EMBL" id="KAL2651714.1"/>
    </source>
</evidence>
<dbReference type="PANTHER" id="PTHR35277:SF10">
    <property type="entry name" value="OS09G0363700 PROTEIN"/>
    <property type="match status" value="1"/>
</dbReference>
<gene>
    <name evidence="2" type="ORF">R1flu_019842</name>
</gene>
<comment type="caution">
    <text evidence="2">The sequence shown here is derived from an EMBL/GenBank/DDBJ whole genome shotgun (WGS) entry which is preliminary data.</text>
</comment>
<reference evidence="2 3" key="1">
    <citation type="submission" date="2024-09" db="EMBL/GenBank/DDBJ databases">
        <title>Chromosome-scale assembly of Riccia fluitans.</title>
        <authorList>
            <person name="Paukszto L."/>
            <person name="Sawicki J."/>
            <person name="Karawczyk K."/>
            <person name="Piernik-Szablinska J."/>
            <person name="Szczecinska M."/>
            <person name="Mazdziarz M."/>
        </authorList>
    </citation>
    <scope>NUCLEOTIDE SEQUENCE [LARGE SCALE GENOMIC DNA]</scope>
    <source>
        <strain evidence="2">Rf_01</strain>
        <tissue evidence="2">Aerial parts of the thallus</tissue>
    </source>
</reference>